<dbReference type="SUPFAM" id="SSF81301">
    <property type="entry name" value="Nucleotidyltransferase"/>
    <property type="match status" value="1"/>
</dbReference>
<evidence type="ECO:0008006" key="6">
    <source>
        <dbReference type="Google" id="ProtNLM"/>
    </source>
</evidence>
<accession>A0A9D5CG77</accession>
<evidence type="ECO:0000256" key="3">
    <source>
        <dbReference type="ARBA" id="ARBA00023128"/>
    </source>
</evidence>
<dbReference type="InterPro" id="IPR043519">
    <property type="entry name" value="NT_sf"/>
</dbReference>
<reference evidence="4" key="1">
    <citation type="submission" date="2021-03" db="EMBL/GenBank/DDBJ databases">
        <authorList>
            <person name="Li Z."/>
            <person name="Yang C."/>
        </authorList>
    </citation>
    <scope>NUCLEOTIDE SEQUENCE</scope>
    <source>
        <strain evidence="4">Dzin_1.0</strain>
        <tissue evidence="4">Leaf</tissue>
    </source>
</reference>
<keyword evidence="5" id="KW-1185">Reference proteome</keyword>
<dbReference type="GO" id="GO:0005739">
    <property type="term" value="C:mitochondrion"/>
    <property type="evidence" value="ECO:0007669"/>
    <property type="project" value="UniProtKB-SubCell"/>
</dbReference>
<dbReference type="EMBL" id="JAGGNH010000005">
    <property type="protein sequence ID" value="KAJ0972369.1"/>
    <property type="molecule type" value="Genomic_DNA"/>
</dbReference>
<dbReference type="GO" id="GO:0090071">
    <property type="term" value="P:negative regulation of ribosome biogenesis"/>
    <property type="evidence" value="ECO:0007669"/>
    <property type="project" value="TreeGrafter"/>
</dbReference>
<dbReference type="GO" id="GO:0017148">
    <property type="term" value="P:negative regulation of translation"/>
    <property type="evidence" value="ECO:0007669"/>
    <property type="project" value="TreeGrafter"/>
</dbReference>
<dbReference type="NCBIfam" id="TIGR00090">
    <property type="entry name" value="rsfS_iojap_ybeB"/>
    <property type="match status" value="1"/>
</dbReference>
<reference evidence="4" key="2">
    <citation type="journal article" date="2022" name="Hortic Res">
        <title>The genome of Dioscorea zingiberensis sheds light on the biosynthesis, origin and evolution of the medicinally important diosgenin saponins.</title>
        <authorList>
            <person name="Li Y."/>
            <person name="Tan C."/>
            <person name="Li Z."/>
            <person name="Guo J."/>
            <person name="Li S."/>
            <person name="Chen X."/>
            <person name="Wang C."/>
            <person name="Dai X."/>
            <person name="Yang H."/>
            <person name="Song W."/>
            <person name="Hou L."/>
            <person name="Xu J."/>
            <person name="Tong Z."/>
            <person name="Xu A."/>
            <person name="Yuan X."/>
            <person name="Wang W."/>
            <person name="Yang Q."/>
            <person name="Chen L."/>
            <person name="Sun Z."/>
            <person name="Wang K."/>
            <person name="Pan B."/>
            <person name="Chen J."/>
            <person name="Bao Y."/>
            <person name="Liu F."/>
            <person name="Qi X."/>
            <person name="Gang D.R."/>
            <person name="Wen J."/>
            <person name="Li J."/>
        </authorList>
    </citation>
    <scope>NUCLEOTIDE SEQUENCE</scope>
    <source>
        <strain evidence="4">Dzin_1.0</strain>
    </source>
</reference>
<evidence type="ECO:0000313" key="4">
    <source>
        <dbReference type="EMBL" id="KAJ0972369.1"/>
    </source>
</evidence>
<protein>
    <recommendedName>
        <fullName evidence="6">Protein Iojap-related, mitochondrial</fullName>
    </recommendedName>
</protein>
<gene>
    <name evidence="4" type="ORF">J5N97_020328</name>
</gene>
<dbReference type="Pfam" id="PF02410">
    <property type="entry name" value="RsfS"/>
    <property type="match status" value="1"/>
</dbReference>
<name>A0A9D5CG77_9LILI</name>
<dbReference type="FunFam" id="3.30.460.10:FF:000018">
    <property type="entry name" value="Mitochondrial assembly of ribosomal large subunit 1"/>
    <property type="match status" value="1"/>
</dbReference>
<comment type="caution">
    <text evidence="4">The sequence shown here is derived from an EMBL/GenBank/DDBJ whole genome shotgun (WGS) entry which is preliminary data.</text>
</comment>
<dbReference type="PANTHER" id="PTHR21043">
    <property type="entry name" value="IOJAP SUPERFAMILY ORTHOLOG"/>
    <property type="match status" value="1"/>
</dbReference>
<keyword evidence="3" id="KW-0496">Mitochondrion</keyword>
<dbReference type="HAMAP" id="MF_01477">
    <property type="entry name" value="Iojap_RsfS"/>
    <property type="match status" value="1"/>
</dbReference>
<dbReference type="AlphaFoldDB" id="A0A9D5CG77"/>
<comment type="similarity">
    <text evidence="2">Belongs to the Iojap/RsfS family.</text>
</comment>
<dbReference type="PANTHER" id="PTHR21043:SF0">
    <property type="entry name" value="MITOCHONDRIAL ASSEMBLY OF RIBOSOMAL LARGE SUBUNIT PROTEIN 1"/>
    <property type="match status" value="1"/>
</dbReference>
<dbReference type="InterPro" id="IPR004394">
    <property type="entry name" value="Iojap/RsfS/C7orf30"/>
</dbReference>
<evidence type="ECO:0000256" key="2">
    <source>
        <dbReference type="ARBA" id="ARBA00010574"/>
    </source>
</evidence>
<evidence type="ECO:0000313" key="5">
    <source>
        <dbReference type="Proteomes" id="UP001085076"/>
    </source>
</evidence>
<evidence type="ECO:0000256" key="1">
    <source>
        <dbReference type="ARBA" id="ARBA00004173"/>
    </source>
</evidence>
<dbReference type="Proteomes" id="UP001085076">
    <property type="component" value="Miscellaneous, Linkage group lg05"/>
</dbReference>
<dbReference type="GO" id="GO:0043023">
    <property type="term" value="F:ribosomal large subunit binding"/>
    <property type="evidence" value="ECO:0007669"/>
    <property type="project" value="TreeGrafter"/>
</dbReference>
<sequence>MLAALRSRALHAFSASPRMQPWTHLGFLRYASSSRLGLLDLEEVENVLSDVKADDIRVIPVRDQCEWTDYMVVATGRSAWHVRNIAQALIYKVKQKQKGQDRMLLPSIEGQQGGNWIVIDSGHVIVHALEEKARSYYNLESLWTTEASPKIPNQDLETVIVKRRRKNNSKKRVTSS</sequence>
<comment type="subcellular location">
    <subcellularLocation>
        <location evidence="1">Mitochondrion</location>
    </subcellularLocation>
</comment>
<proteinExistence type="inferred from homology"/>
<organism evidence="4 5">
    <name type="scientific">Dioscorea zingiberensis</name>
    <dbReference type="NCBI Taxonomy" id="325984"/>
    <lineage>
        <taxon>Eukaryota</taxon>
        <taxon>Viridiplantae</taxon>
        <taxon>Streptophyta</taxon>
        <taxon>Embryophyta</taxon>
        <taxon>Tracheophyta</taxon>
        <taxon>Spermatophyta</taxon>
        <taxon>Magnoliopsida</taxon>
        <taxon>Liliopsida</taxon>
        <taxon>Dioscoreales</taxon>
        <taxon>Dioscoreaceae</taxon>
        <taxon>Dioscorea</taxon>
    </lineage>
</organism>
<dbReference type="Gene3D" id="3.30.460.10">
    <property type="entry name" value="Beta Polymerase, domain 2"/>
    <property type="match status" value="1"/>
</dbReference>
<dbReference type="OrthoDB" id="21330at2759"/>